<accession>A0A0C9YGM5</accession>
<dbReference type="PANTHER" id="PTHR22930:SF221">
    <property type="entry name" value="NUCLEASE HARBI1"/>
    <property type="match status" value="1"/>
</dbReference>
<dbReference type="InterPro" id="IPR045249">
    <property type="entry name" value="HARBI1-like"/>
</dbReference>
<keyword evidence="6" id="KW-0378">Hydrolase</keyword>
<comment type="similarity">
    <text evidence="3">Belongs to the HARBI1 family.</text>
</comment>
<dbReference type="GO" id="GO:0046872">
    <property type="term" value="F:metal ion binding"/>
    <property type="evidence" value="ECO:0007669"/>
    <property type="project" value="UniProtKB-KW"/>
</dbReference>
<name>A0A0C9YGM5_9AGAM</name>
<dbReference type="Proteomes" id="UP000054018">
    <property type="component" value="Unassembled WGS sequence"/>
</dbReference>
<keyword evidence="7" id="KW-0539">Nucleus</keyword>
<feature type="compositionally biased region" description="Acidic residues" evidence="8">
    <location>
        <begin position="24"/>
        <end position="35"/>
    </location>
</feature>
<evidence type="ECO:0000256" key="8">
    <source>
        <dbReference type="SAM" id="MobiDB-lite"/>
    </source>
</evidence>
<dbReference type="InterPro" id="IPR027806">
    <property type="entry name" value="HARBI1_dom"/>
</dbReference>
<dbReference type="InterPro" id="IPR058353">
    <property type="entry name" value="DUF8040"/>
</dbReference>
<reference evidence="11 12" key="1">
    <citation type="submission" date="2014-04" db="EMBL/GenBank/DDBJ databases">
        <authorList>
            <consortium name="DOE Joint Genome Institute"/>
            <person name="Kuo A."/>
            <person name="Kohler A."/>
            <person name="Costa M.D."/>
            <person name="Nagy L.G."/>
            <person name="Floudas D."/>
            <person name="Copeland A."/>
            <person name="Barry K.W."/>
            <person name="Cichocki N."/>
            <person name="Veneault-Fourrey C."/>
            <person name="LaButti K."/>
            <person name="Lindquist E.A."/>
            <person name="Lipzen A."/>
            <person name="Lundell T."/>
            <person name="Morin E."/>
            <person name="Murat C."/>
            <person name="Sun H."/>
            <person name="Tunlid A."/>
            <person name="Henrissat B."/>
            <person name="Grigoriev I.V."/>
            <person name="Hibbett D.S."/>
            <person name="Martin F."/>
            <person name="Nordberg H.P."/>
            <person name="Cantor M.N."/>
            <person name="Hua S.X."/>
        </authorList>
    </citation>
    <scope>NUCLEOTIDE SEQUENCE [LARGE SCALE GENOMIC DNA]</scope>
    <source>
        <strain evidence="11 12">441</strain>
    </source>
</reference>
<dbReference type="Pfam" id="PF13359">
    <property type="entry name" value="DDE_Tnp_4"/>
    <property type="match status" value="1"/>
</dbReference>
<gene>
    <name evidence="11" type="ORF">PISMIDRAFT_18263</name>
</gene>
<comment type="subcellular location">
    <subcellularLocation>
        <location evidence="2">Nucleus</location>
    </subcellularLocation>
</comment>
<protein>
    <recommendedName>
        <fullName evidence="13">DDE Tnp4 domain-containing protein</fullName>
    </recommendedName>
</protein>
<evidence type="ECO:0000256" key="5">
    <source>
        <dbReference type="ARBA" id="ARBA00022723"/>
    </source>
</evidence>
<evidence type="ECO:0000259" key="10">
    <source>
        <dbReference type="Pfam" id="PF26138"/>
    </source>
</evidence>
<evidence type="ECO:0008006" key="13">
    <source>
        <dbReference type="Google" id="ProtNLM"/>
    </source>
</evidence>
<evidence type="ECO:0000313" key="11">
    <source>
        <dbReference type="EMBL" id="KIK13049.1"/>
    </source>
</evidence>
<dbReference type="GO" id="GO:0004518">
    <property type="term" value="F:nuclease activity"/>
    <property type="evidence" value="ECO:0007669"/>
    <property type="project" value="UniProtKB-KW"/>
</dbReference>
<dbReference type="EMBL" id="KN834024">
    <property type="protein sequence ID" value="KIK13049.1"/>
    <property type="molecule type" value="Genomic_DNA"/>
</dbReference>
<evidence type="ECO:0000256" key="7">
    <source>
        <dbReference type="ARBA" id="ARBA00023242"/>
    </source>
</evidence>
<evidence type="ECO:0000259" key="9">
    <source>
        <dbReference type="Pfam" id="PF13359"/>
    </source>
</evidence>
<sequence>MGDASDIDGELIKWDTVEANEPLDWDTVDTDSDDDIRDKDDNPYVTSDQRTHLQEQFNIICTVWAAIIEAITLATKRAEPIAYHTSILSGRGWILELLNGHPERIRTELGVHKHIFKLLVEELQQIGYTHSKYVTLQEQLGIFLYITVTGLTTRHVGERFQWSNGTISNGAPTPPFIRENTKFFPFFEDMIGAIDGMHIACNPAADERDASRNRKGFTSQNCLVCCDFDLFFTYVLSGWEGSMADASIYHDARLNDLKIPDGKYYLADTGFPSCPQLLVPHRGQRYHLAEWGCTQTRPENSQELFNLCHAVARNVIERIIGVLKHCFCILVVPPKYSMHIQAHLPPALACIHNFICTWDPVDIDDPEVVQEAQDVGMVGSIANGVPTNAEHAWMSAKRDEIAACMWASYIAERARRGGS</sequence>
<comment type="cofactor">
    <cofactor evidence="1">
        <name>a divalent metal cation</name>
        <dbReference type="ChEBI" id="CHEBI:60240"/>
    </cofactor>
</comment>
<dbReference type="PANTHER" id="PTHR22930">
    <property type="match status" value="1"/>
</dbReference>
<organism evidence="11 12">
    <name type="scientific">Pisolithus microcarpus 441</name>
    <dbReference type="NCBI Taxonomy" id="765257"/>
    <lineage>
        <taxon>Eukaryota</taxon>
        <taxon>Fungi</taxon>
        <taxon>Dikarya</taxon>
        <taxon>Basidiomycota</taxon>
        <taxon>Agaricomycotina</taxon>
        <taxon>Agaricomycetes</taxon>
        <taxon>Agaricomycetidae</taxon>
        <taxon>Boletales</taxon>
        <taxon>Sclerodermatineae</taxon>
        <taxon>Pisolithaceae</taxon>
        <taxon>Pisolithus</taxon>
    </lineage>
</organism>
<evidence type="ECO:0000256" key="3">
    <source>
        <dbReference type="ARBA" id="ARBA00006958"/>
    </source>
</evidence>
<dbReference type="OrthoDB" id="2430314at2759"/>
<evidence type="ECO:0000256" key="2">
    <source>
        <dbReference type="ARBA" id="ARBA00004123"/>
    </source>
</evidence>
<keyword evidence="12" id="KW-1185">Reference proteome</keyword>
<evidence type="ECO:0000313" key="12">
    <source>
        <dbReference type="Proteomes" id="UP000054018"/>
    </source>
</evidence>
<keyword evidence="4" id="KW-0540">Nuclease</keyword>
<evidence type="ECO:0000256" key="4">
    <source>
        <dbReference type="ARBA" id="ARBA00022722"/>
    </source>
</evidence>
<keyword evidence="5" id="KW-0479">Metal-binding</keyword>
<reference evidence="12" key="2">
    <citation type="submission" date="2015-01" db="EMBL/GenBank/DDBJ databases">
        <title>Evolutionary Origins and Diversification of the Mycorrhizal Mutualists.</title>
        <authorList>
            <consortium name="DOE Joint Genome Institute"/>
            <consortium name="Mycorrhizal Genomics Consortium"/>
            <person name="Kohler A."/>
            <person name="Kuo A."/>
            <person name="Nagy L.G."/>
            <person name="Floudas D."/>
            <person name="Copeland A."/>
            <person name="Barry K.W."/>
            <person name="Cichocki N."/>
            <person name="Veneault-Fourrey C."/>
            <person name="LaButti K."/>
            <person name="Lindquist E.A."/>
            <person name="Lipzen A."/>
            <person name="Lundell T."/>
            <person name="Morin E."/>
            <person name="Murat C."/>
            <person name="Riley R."/>
            <person name="Ohm R."/>
            <person name="Sun H."/>
            <person name="Tunlid A."/>
            <person name="Henrissat B."/>
            <person name="Grigoriev I.V."/>
            <person name="Hibbett D.S."/>
            <person name="Martin F."/>
        </authorList>
    </citation>
    <scope>NUCLEOTIDE SEQUENCE [LARGE SCALE GENOMIC DNA]</scope>
    <source>
        <strain evidence="12">441</strain>
    </source>
</reference>
<feature type="domain" description="DDE Tnp4" evidence="9">
    <location>
        <begin position="194"/>
        <end position="353"/>
    </location>
</feature>
<dbReference type="AlphaFoldDB" id="A0A0C9YGM5"/>
<feature type="region of interest" description="Disordered" evidence="8">
    <location>
        <begin position="24"/>
        <end position="43"/>
    </location>
</feature>
<evidence type="ECO:0000256" key="1">
    <source>
        <dbReference type="ARBA" id="ARBA00001968"/>
    </source>
</evidence>
<dbReference type="HOGENOM" id="CLU_040082_0_0_1"/>
<evidence type="ECO:0000256" key="6">
    <source>
        <dbReference type="ARBA" id="ARBA00022801"/>
    </source>
</evidence>
<dbReference type="GO" id="GO:0005634">
    <property type="term" value="C:nucleus"/>
    <property type="evidence" value="ECO:0007669"/>
    <property type="project" value="UniProtKB-SubCell"/>
</dbReference>
<feature type="domain" description="DUF8040" evidence="10">
    <location>
        <begin position="85"/>
        <end position="169"/>
    </location>
</feature>
<proteinExistence type="inferred from homology"/>
<dbReference type="GO" id="GO:0016787">
    <property type="term" value="F:hydrolase activity"/>
    <property type="evidence" value="ECO:0007669"/>
    <property type="project" value="UniProtKB-KW"/>
</dbReference>
<dbReference type="Pfam" id="PF26138">
    <property type="entry name" value="DUF8040"/>
    <property type="match status" value="1"/>
</dbReference>